<proteinExistence type="predicted"/>
<reference evidence="2" key="1">
    <citation type="submission" date="2014-09" db="EMBL/GenBank/DDBJ databases">
        <authorList>
            <person name="Magalhaes I.L.F."/>
            <person name="Oliveira U."/>
            <person name="Santos F.R."/>
            <person name="Vidigal T.H.D.A."/>
            <person name="Brescovit A.D."/>
            <person name="Santos A.J."/>
        </authorList>
    </citation>
    <scope>NUCLEOTIDE SEQUENCE</scope>
    <source>
        <tissue evidence="2">Shoot tissue taken approximately 20 cm above the soil surface</tissue>
    </source>
</reference>
<sequence length="120" mass="13972">MSTPSLQGWTAILYGTSSSVPFLNTRKSAPPIPHQISTPKPRTTLDRRRIWVTDRSPARWRAPGPLPRRRRVRPLPPRACSARRSGPPRRCSRARPSGEGATGQRRMRRRRRHRRRRRRA</sequence>
<feature type="compositionally biased region" description="Basic residues" evidence="1">
    <location>
        <begin position="105"/>
        <end position="120"/>
    </location>
</feature>
<reference evidence="2" key="2">
    <citation type="journal article" date="2015" name="Data Brief">
        <title>Shoot transcriptome of the giant reed, Arundo donax.</title>
        <authorList>
            <person name="Barrero R.A."/>
            <person name="Guerrero F.D."/>
            <person name="Moolhuijzen P."/>
            <person name="Goolsby J.A."/>
            <person name="Tidwell J."/>
            <person name="Bellgard S.E."/>
            <person name="Bellgard M.I."/>
        </authorList>
    </citation>
    <scope>NUCLEOTIDE SEQUENCE</scope>
    <source>
        <tissue evidence="2">Shoot tissue taken approximately 20 cm above the soil surface</tissue>
    </source>
</reference>
<evidence type="ECO:0000313" key="2">
    <source>
        <dbReference type="EMBL" id="JAE16322.1"/>
    </source>
</evidence>
<dbReference type="EMBL" id="GBRH01181574">
    <property type="protein sequence ID" value="JAE16322.1"/>
    <property type="molecule type" value="Transcribed_RNA"/>
</dbReference>
<name>A0A0A9FVN0_ARUDO</name>
<feature type="region of interest" description="Disordered" evidence="1">
    <location>
        <begin position="25"/>
        <end position="120"/>
    </location>
</feature>
<dbReference type="AlphaFoldDB" id="A0A0A9FVN0"/>
<feature type="compositionally biased region" description="Basic and acidic residues" evidence="1">
    <location>
        <begin position="43"/>
        <end position="52"/>
    </location>
</feature>
<protein>
    <submittedName>
        <fullName evidence="2">Uncharacterized protein</fullName>
    </submittedName>
</protein>
<accession>A0A0A9FVN0</accession>
<evidence type="ECO:0000256" key="1">
    <source>
        <dbReference type="SAM" id="MobiDB-lite"/>
    </source>
</evidence>
<organism evidence="2">
    <name type="scientific">Arundo donax</name>
    <name type="common">Giant reed</name>
    <name type="synonym">Donax arundinaceus</name>
    <dbReference type="NCBI Taxonomy" id="35708"/>
    <lineage>
        <taxon>Eukaryota</taxon>
        <taxon>Viridiplantae</taxon>
        <taxon>Streptophyta</taxon>
        <taxon>Embryophyta</taxon>
        <taxon>Tracheophyta</taxon>
        <taxon>Spermatophyta</taxon>
        <taxon>Magnoliopsida</taxon>
        <taxon>Liliopsida</taxon>
        <taxon>Poales</taxon>
        <taxon>Poaceae</taxon>
        <taxon>PACMAD clade</taxon>
        <taxon>Arundinoideae</taxon>
        <taxon>Arundineae</taxon>
        <taxon>Arundo</taxon>
    </lineage>
</organism>